<dbReference type="InterPro" id="IPR036162">
    <property type="entry name" value="Resolvase-like_N_sf"/>
</dbReference>
<dbReference type="AlphaFoldDB" id="A0A841KL22"/>
<evidence type="ECO:0000313" key="3">
    <source>
        <dbReference type="EMBL" id="MBB6214113.1"/>
    </source>
</evidence>
<dbReference type="PANTHER" id="PTHR30461:SF23">
    <property type="entry name" value="DNA RECOMBINASE-RELATED"/>
    <property type="match status" value="1"/>
</dbReference>
<dbReference type="SUPFAM" id="SSF53041">
    <property type="entry name" value="Resolvase-like"/>
    <property type="match status" value="1"/>
</dbReference>
<dbReference type="RefSeq" id="WP_184307226.1">
    <property type="nucleotide sequence ID" value="NZ_JACHEN010000001.1"/>
</dbReference>
<accession>A0A841KL22</accession>
<dbReference type="Gene3D" id="3.40.50.1390">
    <property type="entry name" value="Resolvase, N-terminal catalytic domain"/>
    <property type="match status" value="1"/>
</dbReference>
<protein>
    <submittedName>
        <fullName evidence="3">DNA invertase Pin-like site-specific DNA recombinase</fullName>
    </submittedName>
</protein>
<proteinExistence type="predicted"/>
<evidence type="ECO:0000313" key="4">
    <source>
        <dbReference type="Proteomes" id="UP000579281"/>
    </source>
</evidence>
<organism evidence="3 4">
    <name type="scientific">Anaerosolibacter carboniphilus</name>
    <dbReference type="NCBI Taxonomy" id="1417629"/>
    <lineage>
        <taxon>Bacteria</taxon>
        <taxon>Bacillati</taxon>
        <taxon>Bacillota</taxon>
        <taxon>Clostridia</taxon>
        <taxon>Peptostreptococcales</taxon>
        <taxon>Thermotaleaceae</taxon>
        <taxon>Anaerosolibacter</taxon>
    </lineage>
</organism>
<feature type="domain" description="Resolvase/invertase-type recombinase catalytic" evidence="1">
    <location>
        <begin position="7"/>
        <end position="157"/>
    </location>
</feature>
<name>A0A841KL22_9FIRM</name>
<dbReference type="EMBL" id="JACHEN010000001">
    <property type="protein sequence ID" value="MBB6214113.1"/>
    <property type="molecule type" value="Genomic_DNA"/>
</dbReference>
<evidence type="ECO:0000259" key="1">
    <source>
        <dbReference type="PROSITE" id="PS51736"/>
    </source>
</evidence>
<dbReference type="CDD" id="cd00338">
    <property type="entry name" value="Ser_Recombinase"/>
    <property type="match status" value="1"/>
</dbReference>
<dbReference type="GO" id="GO:0003677">
    <property type="term" value="F:DNA binding"/>
    <property type="evidence" value="ECO:0007669"/>
    <property type="project" value="InterPro"/>
</dbReference>
<dbReference type="InterPro" id="IPR038109">
    <property type="entry name" value="DNA_bind_recomb_sf"/>
</dbReference>
<dbReference type="Pfam" id="PF07508">
    <property type="entry name" value="Recombinase"/>
    <property type="match status" value="1"/>
</dbReference>
<comment type="caution">
    <text evidence="3">The sequence shown here is derived from an EMBL/GenBank/DDBJ whole genome shotgun (WGS) entry which is preliminary data.</text>
</comment>
<reference evidence="3 4" key="1">
    <citation type="submission" date="2020-08" db="EMBL/GenBank/DDBJ databases">
        <title>Genomic Encyclopedia of Type Strains, Phase IV (KMG-IV): sequencing the most valuable type-strain genomes for metagenomic binning, comparative biology and taxonomic classification.</title>
        <authorList>
            <person name="Goeker M."/>
        </authorList>
    </citation>
    <scope>NUCLEOTIDE SEQUENCE [LARGE SCALE GENOMIC DNA]</scope>
    <source>
        <strain evidence="3 4">DSM 103526</strain>
    </source>
</reference>
<evidence type="ECO:0000259" key="2">
    <source>
        <dbReference type="PROSITE" id="PS51737"/>
    </source>
</evidence>
<gene>
    <name evidence="3" type="ORF">HNQ80_000182</name>
</gene>
<dbReference type="Pfam" id="PF00239">
    <property type="entry name" value="Resolvase"/>
    <property type="match status" value="1"/>
</dbReference>
<dbReference type="PANTHER" id="PTHR30461">
    <property type="entry name" value="DNA-INVERTASE FROM LAMBDOID PROPHAGE"/>
    <property type="match status" value="1"/>
</dbReference>
<dbReference type="Gene3D" id="3.90.1750.20">
    <property type="entry name" value="Putative Large Serine Recombinase, Chain B, Domain 2"/>
    <property type="match status" value="1"/>
</dbReference>
<dbReference type="PROSITE" id="PS51737">
    <property type="entry name" value="RECOMBINASE_DNA_BIND"/>
    <property type="match status" value="1"/>
</dbReference>
<dbReference type="Proteomes" id="UP000579281">
    <property type="component" value="Unassembled WGS sequence"/>
</dbReference>
<keyword evidence="4" id="KW-1185">Reference proteome</keyword>
<dbReference type="GO" id="GO:0000150">
    <property type="term" value="F:DNA strand exchange activity"/>
    <property type="evidence" value="ECO:0007669"/>
    <property type="project" value="InterPro"/>
</dbReference>
<dbReference type="SMART" id="SM00857">
    <property type="entry name" value="Resolvase"/>
    <property type="match status" value="1"/>
</dbReference>
<feature type="domain" description="Recombinase" evidence="2">
    <location>
        <begin position="165"/>
        <end position="280"/>
    </location>
</feature>
<sequence length="280" mass="32226">MELKIKNVVGYARISTESQKDNTSIHEQIKRIKAYCISQNWNLINIFYDEAKSGSTTDEREQYNKMLEFISDEQSSVNAIVVFKADRIHRNLKNLLIMIEDELEPYEIAFISVSESFDTSTPQGMLILQMLGSFAEFEKNLINERTKTGRLATAREGKYAGGKIPFGYEVKDSKYLVKEDEAKIIKTIFKMYSEGKSYRYIAEHLNNTSDITGDSSGCSRAYPKRWSRTSICYILTNSTYIGVMTYDGRKEKNRIKNTSSIPSIISKPLFNKVQKLRKEK</sequence>
<dbReference type="InterPro" id="IPR011109">
    <property type="entry name" value="DNA_bind_recombinase_dom"/>
</dbReference>
<dbReference type="PROSITE" id="PS51736">
    <property type="entry name" value="RECOMBINASES_3"/>
    <property type="match status" value="1"/>
</dbReference>
<dbReference type="InterPro" id="IPR006119">
    <property type="entry name" value="Resolv_N"/>
</dbReference>
<dbReference type="InterPro" id="IPR050639">
    <property type="entry name" value="SSR_resolvase"/>
</dbReference>